<dbReference type="PANTHER" id="PTHR11161">
    <property type="entry name" value="O-ACYLTRANSFERASE"/>
    <property type="match status" value="1"/>
</dbReference>
<feature type="transmembrane region" description="Helical" evidence="1">
    <location>
        <begin position="49"/>
        <end position="71"/>
    </location>
</feature>
<keyword evidence="2" id="KW-0732">Signal</keyword>
<keyword evidence="1" id="KW-0472">Membrane</keyword>
<feature type="signal peptide" evidence="2">
    <location>
        <begin position="1"/>
        <end position="16"/>
    </location>
</feature>
<proteinExistence type="predicted"/>
<name>A0A2T7NL89_POMCA</name>
<protein>
    <recommendedName>
        <fullName evidence="5">Acyltransferase 3 domain-containing protein</fullName>
    </recommendedName>
</protein>
<dbReference type="PANTHER" id="PTHR11161:SF0">
    <property type="entry name" value="O-ACYLTRANSFERASE LIKE PROTEIN"/>
    <property type="match status" value="1"/>
</dbReference>
<comment type="caution">
    <text evidence="3">The sequence shown here is derived from an EMBL/GenBank/DDBJ whole genome shotgun (WGS) entry which is preliminary data.</text>
</comment>
<keyword evidence="4" id="KW-1185">Reference proteome</keyword>
<keyword evidence="1" id="KW-0812">Transmembrane</keyword>
<dbReference type="Proteomes" id="UP000245119">
    <property type="component" value="Linkage Group LG11"/>
</dbReference>
<dbReference type="InterPro" id="IPR052728">
    <property type="entry name" value="O2_lipid_transport_reg"/>
</dbReference>
<evidence type="ECO:0000313" key="4">
    <source>
        <dbReference type="Proteomes" id="UP000245119"/>
    </source>
</evidence>
<evidence type="ECO:0000313" key="3">
    <source>
        <dbReference type="EMBL" id="PVD21929.1"/>
    </source>
</evidence>
<evidence type="ECO:0000256" key="2">
    <source>
        <dbReference type="SAM" id="SignalP"/>
    </source>
</evidence>
<dbReference type="EMBL" id="PZQS01000011">
    <property type="protein sequence ID" value="PVD21929.1"/>
    <property type="molecule type" value="Genomic_DNA"/>
</dbReference>
<gene>
    <name evidence="3" type="ORF">C0Q70_17732</name>
</gene>
<sequence length="85" mass="9683">MCFSICSFVRMNLAHAQCMPWTWYLAVEWQLHVVTPPVLILLQRWTRWGVFLVACLVTLSCVTCGVLSHVYNLPLTPHVPVANVT</sequence>
<dbReference type="AlphaFoldDB" id="A0A2T7NL89"/>
<feature type="chain" id="PRO_5015539207" description="Acyltransferase 3 domain-containing protein" evidence="2">
    <location>
        <begin position="17"/>
        <end position="85"/>
    </location>
</feature>
<evidence type="ECO:0008006" key="5">
    <source>
        <dbReference type="Google" id="ProtNLM"/>
    </source>
</evidence>
<evidence type="ECO:0000256" key="1">
    <source>
        <dbReference type="SAM" id="Phobius"/>
    </source>
</evidence>
<organism evidence="3 4">
    <name type="scientific">Pomacea canaliculata</name>
    <name type="common">Golden apple snail</name>
    <dbReference type="NCBI Taxonomy" id="400727"/>
    <lineage>
        <taxon>Eukaryota</taxon>
        <taxon>Metazoa</taxon>
        <taxon>Spiralia</taxon>
        <taxon>Lophotrochozoa</taxon>
        <taxon>Mollusca</taxon>
        <taxon>Gastropoda</taxon>
        <taxon>Caenogastropoda</taxon>
        <taxon>Architaenioglossa</taxon>
        <taxon>Ampullarioidea</taxon>
        <taxon>Ampullariidae</taxon>
        <taxon>Pomacea</taxon>
    </lineage>
</organism>
<keyword evidence="1" id="KW-1133">Transmembrane helix</keyword>
<accession>A0A2T7NL89</accession>
<reference evidence="3 4" key="1">
    <citation type="submission" date="2018-04" db="EMBL/GenBank/DDBJ databases">
        <title>The genome of golden apple snail Pomacea canaliculata provides insight into stress tolerance and invasive adaptation.</title>
        <authorList>
            <person name="Liu C."/>
            <person name="Liu B."/>
            <person name="Ren Y."/>
            <person name="Zhang Y."/>
            <person name="Wang H."/>
            <person name="Li S."/>
            <person name="Jiang F."/>
            <person name="Yin L."/>
            <person name="Zhang G."/>
            <person name="Qian W."/>
            <person name="Fan W."/>
        </authorList>
    </citation>
    <scope>NUCLEOTIDE SEQUENCE [LARGE SCALE GENOMIC DNA]</scope>
    <source>
        <strain evidence="3">SZHN2017</strain>
        <tissue evidence="3">Muscle</tissue>
    </source>
</reference>
<feature type="transmembrane region" description="Helical" evidence="1">
    <location>
        <begin position="26"/>
        <end position="42"/>
    </location>
</feature>